<proteinExistence type="predicted"/>
<evidence type="ECO:0000313" key="2">
    <source>
        <dbReference type="EMBL" id="PBK90613.1"/>
    </source>
</evidence>
<feature type="transmembrane region" description="Helical" evidence="1">
    <location>
        <begin position="133"/>
        <end position="154"/>
    </location>
</feature>
<keyword evidence="1" id="KW-1133">Transmembrane helix</keyword>
<dbReference type="AlphaFoldDB" id="A0A2H3DQS1"/>
<keyword evidence="1" id="KW-0812">Transmembrane</keyword>
<feature type="transmembrane region" description="Helical" evidence="1">
    <location>
        <begin position="166"/>
        <end position="193"/>
    </location>
</feature>
<keyword evidence="3" id="KW-1185">Reference proteome</keyword>
<feature type="transmembrane region" description="Helical" evidence="1">
    <location>
        <begin position="106"/>
        <end position="127"/>
    </location>
</feature>
<feature type="transmembrane region" description="Helical" evidence="1">
    <location>
        <begin position="64"/>
        <end position="85"/>
    </location>
</feature>
<accession>A0A2H3DQS1</accession>
<dbReference type="OMA" id="MSPPKIW"/>
<gene>
    <name evidence="2" type="ORF">ARMGADRAFT_1082869</name>
</gene>
<dbReference type="OrthoDB" id="3031122at2759"/>
<dbReference type="EMBL" id="KZ293665">
    <property type="protein sequence ID" value="PBK90613.1"/>
    <property type="molecule type" value="Genomic_DNA"/>
</dbReference>
<evidence type="ECO:0000313" key="3">
    <source>
        <dbReference type="Proteomes" id="UP000217790"/>
    </source>
</evidence>
<organism evidence="2 3">
    <name type="scientific">Armillaria gallica</name>
    <name type="common">Bulbous honey fungus</name>
    <name type="synonym">Armillaria bulbosa</name>
    <dbReference type="NCBI Taxonomy" id="47427"/>
    <lineage>
        <taxon>Eukaryota</taxon>
        <taxon>Fungi</taxon>
        <taxon>Dikarya</taxon>
        <taxon>Basidiomycota</taxon>
        <taxon>Agaricomycotina</taxon>
        <taxon>Agaricomycetes</taxon>
        <taxon>Agaricomycetidae</taxon>
        <taxon>Agaricales</taxon>
        <taxon>Marasmiineae</taxon>
        <taxon>Physalacriaceae</taxon>
        <taxon>Armillaria</taxon>
    </lineage>
</organism>
<protein>
    <submittedName>
        <fullName evidence="2">Uncharacterized protein</fullName>
    </submittedName>
</protein>
<reference evidence="3" key="1">
    <citation type="journal article" date="2017" name="Nat. Ecol. Evol.">
        <title>Genome expansion and lineage-specific genetic innovations in the forest pathogenic fungi Armillaria.</title>
        <authorList>
            <person name="Sipos G."/>
            <person name="Prasanna A.N."/>
            <person name="Walter M.C."/>
            <person name="O'Connor E."/>
            <person name="Balint B."/>
            <person name="Krizsan K."/>
            <person name="Kiss B."/>
            <person name="Hess J."/>
            <person name="Varga T."/>
            <person name="Slot J."/>
            <person name="Riley R."/>
            <person name="Boka B."/>
            <person name="Rigling D."/>
            <person name="Barry K."/>
            <person name="Lee J."/>
            <person name="Mihaltcheva S."/>
            <person name="LaButti K."/>
            <person name="Lipzen A."/>
            <person name="Waldron R."/>
            <person name="Moloney N.M."/>
            <person name="Sperisen C."/>
            <person name="Kredics L."/>
            <person name="Vagvoelgyi C."/>
            <person name="Patrignani A."/>
            <person name="Fitzpatrick D."/>
            <person name="Nagy I."/>
            <person name="Doyle S."/>
            <person name="Anderson J.B."/>
            <person name="Grigoriev I.V."/>
            <person name="Gueldener U."/>
            <person name="Muensterkoetter M."/>
            <person name="Nagy L.G."/>
        </authorList>
    </citation>
    <scope>NUCLEOTIDE SEQUENCE [LARGE SCALE GENOMIC DNA]</scope>
    <source>
        <strain evidence="3">Ar21-2</strain>
    </source>
</reference>
<sequence length="199" mass="21269">MPAVYFERAHPSSVSRWDRSQPFFKRLWNRLSSYQPDFTASTSTIIIQVATFVALAFFTLLLALLIASVGLCCSSTVFIIGHAVLRRSHNHLLEGVPLLWSFKVGLVGNTITSVAVSLVLSLATIVMPPAVQILRYLLVSAFVPIAGAIGAIILDSTKELVEGAVVAGCLGSAVLVAAVLAVFMLGALITLLFPCLSRN</sequence>
<evidence type="ECO:0000256" key="1">
    <source>
        <dbReference type="SAM" id="Phobius"/>
    </source>
</evidence>
<name>A0A2H3DQS1_ARMGA</name>
<feature type="transmembrane region" description="Helical" evidence="1">
    <location>
        <begin position="38"/>
        <end position="58"/>
    </location>
</feature>
<dbReference type="Proteomes" id="UP000217790">
    <property type="component" value="Unassembled WGS sequence"/>
</dbReference>
<dbReference type="InParanoid" id="A0A2H3DQS1"/>
<keyword evidence="1" id="KW-0472">Membrane</keyword>